<dbReference type="Gene3D" id="3.30.420.10">
    <property type="entry name" value="Ribonuclease H-like superfamily/Ribonuclease H"/>
    <property type="match status" value="1"/>
</dbReference>
<keyword evidence="7" id="KW-1185">Reference proteome</keyword>
<feature type="compositionally biased region" description="Low complexity" evidence="2">
    <location>
        <begin position="365"/>
        <end position="375"/>
    </location>
</feature>
<reference evidence="5" key="1">
    <citation type="submission" date="2022-10" db="EMBL/GenBank/DDBJ databases">
        <authorList>
            <person name="Chen Y."/>
            <person name="Dougan E. K."/>
            <person name="Chan C."/>
            <person name="Rhodes N."/>
            <person name="Thang M."/>
        </authorList>
    </citation>
    <scope>NUCLEOTIDE SEQUENCE</scope>
</reference>
<feature type="region of interest" description="Disordered" evidence="2">
    <location>
        <begin position="2066"/>
        <end position="2255"/>
    </location>
</feature>
<evidence type="ECO:0000259" key="3">
    <source>
        <dbReference type="PROSITE" id="PS50103"/>
    </source>
</evidence>
<feature type="compositionally biased region" description="Basic and acidic residues" evidence="2">
    <location>
        <begin position="2343"/>
        <end position="2378"/>
    </location>
</feature>
<accession>A0A9P1G4T9</accession>
<comment type="caution">
    <text evidence="5">The sequence shown here is derived from an EMBL/GenBank/DDBJ whole genome shotgun (WGS) entry which is preliminary data.</text>
</comment>
<sequence length="2476" mass="269792">MRQNRPGASTGVRVAVRIRPLVAREAGQRQGVRSNGNGVTLLGLDRQVMPPSRALLGRQIRSYEPKEALCCVAMSLLQRRRGGMSGESADEALDRMIAQTQEEGERRRALSAPRRMEGGVRRLELQAGTEGDGRAQGREGEVARPAGLPQALGPEAPPVAAQQGLPGGGRSTMVVGPLLRGVAQDVAGAVGNQLQALGTLFPGAQVRSCVPQGGPPGVLPLQGLHAELHQRSGQGINDQGGGCPSGGHVGGAMLGPLAEPLPPLVAFQLPQQQQMGSAASPHPPVFHPSGSQPAQGLGVMVTPVRALAGGGNPAPVGTDPSGGTQMMMDPAAMAVEEIRKRVMREAEEAFAKEVRRLQGQTEETQSYQSASSGAGQGQAVVGQALGTSQPLGGVGGMPSPPPGFDPGFQGRNQAGLAQPGPSLTEALRALELPKLPTPGSEGASIQFGDWMTVVHPLMSDLSGSAGEWWSLTVKTVEHHYQQWLVATPLEKLRMKPGSPVIGEGYARLEQRSVSMLLAALPEGLRQDVIASRRLSTVGILFRLFTTFQPGGSGERTGLIKSISEAKVPAGLVELLGSVRQWRRSVGRSEELSVTVDPLVLTGVLSKFADGASRLGGSQVAFRLATMRQQLDVDRAPSLGSVKEWAEYIQAELEELANAQTAGKATPSNPPALAPVLTQGNPAVKAFTGEGQKPWERPEGEKAPCRFWGTDEGCRRGEKCGFAHAWGTLEKSSRCLLCSSTGHRKRDCPTAKPKDGNGWTQKGDRRVAKVLNKKGERSTEKESQKESTVVKEAAEENPQPEKRSEGSQPKQEGDLVQNLNGLVKSMTSIKSVFIKTVKIDEECGGEYALLDGGATHALRQAKSSEVPHLWPVQVEMAMGSVTLYRCAAHNTLLALDNVEPIIPLRLLVDHGFKIDWQKVDGDTALWLKTLGLYEKSQEGMVANGILGQCGLLVESPQDPCEYVEDGKEYPSFWEWEETEDFLKRNPDMFKELDGITSKESGESVCMDLRERLKQTASWSAWAPGLMAALKIVIPKFLASQAQQPMLSKLDLAGWKKHLQAQHVPYRRDCKVCLETMGSAEPHRRKRGQESAFVMSVDICGPFKKGTDLGVSKRRKVKYALLATIPVPQWPSPGEKEDSTEAVEPQKEEVVPEAEEVEASGELLLDPEPRDLIPEEEARKRNQAWEEFVKKEVKEISKDVPVVNITFMEPLASRHQNEITKALSKVHARAKSLGIPIYRVHSDRERSFTTNHVAKWCEMRQVHQTFNAGDEPEANGRIEGEINQFKRRLRLLLAETGVSHDYWPCAARHGVEERLRAQMRKLGAKCKEMPRFAVLAQVKAKLWHRRKEGALSSPYKTLRIMGPSPQMTNGWVALDEEANLVQHARSVFIPDPLGETARLELETVDDPKDPPKRRLNGKQPLVVEVSKIPLPPPREDRELESLLAVADAEEEDGYEPSILSDSELVPPEAELGLPALMALRAGGESLVDGTQLEGWGEIEKTEVEDYVNELRYQHWNLRKLLQEQVNAVAGTEEEGAAQGQVVQHVSTQVRWLESELKHYSQIEEEGAKVEALEAEECERHARIAALSTDGQPGDENQGVSRPPTVLQTYTIPLTMVKRDMESWIEPIKAASVPAADLYAGGADATAIRCMVRKTALMEGWDMGVVDIKGAFLLAPRRRERECLMMTIPPKLLVQAGICPPDERWVIQRAMYGLETSPADWSDFRDRSVKRFQWSHNNRLYWMRQTTEMNVWQILSRDGSTRDGDEECVEGFCTFYVDDVLVCGPTEVIKGCLNRINQEWNCSEAEYLSEKGMLRFCGMELFAGLYDMAEPEDLETLKKIGAQVFNSGVTVAGFRNYCPSGCPSVRALRAEAMATSVADAGGEGGDGPGDGGDDRKPWPKSSMYDDIYTGEKKKRKRKKKGKAAKADQGEGKGPSAEACDEEEKEDEWPSWENRKLEESEETVAGEPGPVTLMQATPKTATSAAPLPAPLPPQDNEPTGEEVPTATGSQPASSQGPENPDGTTYTVRGHGRRDIESGFFWGGEKIVVSFVNADGDLEIRRGDGLIEIHPLAEPEGKGKGKNGPEVISSGEENEEANSDPTGPKGKGKPVPEPLLPPRRGSVGSSTASGDGLGSSTDRPVPSGDRRQSLGKGKGQGKTPGAAEDDDDDAWGNWTSQGLHGAGEPEGEPPAEDHPPDEEENEDYDIHARKDLDDGSGTKRPPPDGGSYSMKAMRVTVDAATAPWELPEFSTPPPTGKKDRWESSWIQRGWLVRVHRDPRKRTFQPIHRASPVAGGDLLPLRVTVGFEEDTNRRFVKTDRWDVEPANPATSRWTGWTFFRLKNETGTVHDRTVSRSSGDDARGEGHRFHLPERDGAGGPHDRGELQPAVLRLPDGAEGHLGLLPDLLGGEENRVDVSRAATAKSYAPLPTPRAPAVRPKAQTSAGRRAQPVLADLQRRDGLPPAEEELSDDGSWSEVSGETW</sequence>
<keyword evidence="1" id="KW-0479">Metal-binding</keyword>
<protein>
    <submittedName>
        <fullName evidence="6">C3H1-type domain-containing protein</fullName>
    </submittedName>
</protein>
<feature type="compositionally biased region" description="Polar residues" evidence="2">
    <location>
        <begin position="2002"/>
        <end position="2022"/>
    </location>
</feature>
<feature type="compositionally biased region" description="Acidic residues" evidence="2">
    <location>
        <begin position="2180"/>
        <end position="2198"/>
    </location>
</feature>
<dbReference type="InterPro" id="IPR036397">
    <property type="entry name" value="RNaseH_sf"/>
</dbReference>
<feature type="compositionally biased region" description="Basic and acidic residues" evidence="2">
    <location>
        <begin position="1132"/>
        <end position="1148"/>
    </location>
</feature>
<feature type="compositionally biased region" description="Low complexity" evidence="2">
    <location>
        <begin position="1972"/>
        <end position="1982"/>
    </location>
</feature>
<feature type="compositionally biased region" description="Basic and acidic residues" evidence="2">
    <location>
        <begin position="761"/>
        <end position="804"/>
    </location>
</feature>
<reference evidence="6 7" key="2">
    <citation type="submission" date="2024-05" db="EMBL/GenBank/DDBJ databases">
        <authorList>
            <person name="Chen Y."/>
            <person name="Shah S."/>
            <person name="Dougan E. K."/>
            <person name="Thang M."/>
            <person name="Chan C."/>
        </authorList>
    </citation>
    <scope>NUCLEOTIDE SEQUENCE [LARGE SCALE GENOMIC DNA]</scope>
</reference>
<gene>
    <name evidence="5" type="ORF">C1SCF055_LOCUS25790</name>
</gene>
<feature type="region of interest" description="Disordered" evidence="2">
    <location>
        <begin position="1128"/>
        <end position="1158"/>
    </location>
</feature>
<feature type="domain" description="C3H1-type" evidence="3">
    <location>
        <begin position="698"/>
        <end position="726"/>
    </location>
</feature>
<proteinExistence type="predicted"/>
<dbReference type="Proteomes" id="UP001152797">
    <property type="component" value="Unassembled WGS sequence"/>
</dbReference>
<dbReference type="EMBL" id="CAMXCT010002657">
    <property type="protein sequence ID" value="CAI3999606.1"/>
    <property type="molecule type" value="Genomic_DNA"/>
</dbReference>
<dbReference type="GO" id="GO:0003676">
    <property type="term" value="F:nucleic acid binding"/>
    <property type="evidence" value="ECO:0007669"/>
    <property type="project" value="InterPro"/>
</dbReference>
<feature type="compositionally biased region" description="Acidic residues" evidence="2">
    <location>
        <begin position="1935"/>
        <end position="1946"/>
    </location>
</feature>
<dbReference type="InterPro" id="IPR001878">
    <property type="entry name" value="Znf_CCHC"/>
</dbReference>
<feature type="compositionally biased region" description="Polar residues" evidence="2">
    <location>
        <begin position="2118"/>
        <end position="2133"/>
    </location>
</feature>
<dbReference type="PROSITE" id="PS50158">
    <property type="entry name" value="ZF_CCHC"/>
    <property type="match status" value="1"/>
</dbReference>
<dbReference type="GO" id="GO:0008270">
    <property type="term" value="F:zinc ion binding"/>
    <property type="evidence" value="ECO:0007669"/>
    <property type="project" value="UniProtKB-KW"/>
</dbReference>
<dbReference type="SUPFAM" id="SSF53098">
    <property type="entry name" value="Ribonuclease H-like"/>
    <property type="match status" value="1"/>
</dbReference>
<feature type="region of interest" description="Disordered" evidence="2">
    <location>
        <begin position="2343"/>
        <end position="2379"/>
    </location>
</feature>
<evidence type="ECO:0000313" key="5">
    <source>
        <dbReference type="EMBL" id="CAI3999606.1"/>
    </source>
</evidence>
<dbReference type="EMBL" id="CAMXCT030002657">
    <property type="protein sequence ID" value="CAL4786918.1"/>
    <property type="molecule type" value="Genomic_DNA"/>
</dbReference>
<dbReference type="InterPro" id="IPR000571">
    <property type="entry name" value="Znf_CCCH"/>
</dbReference>
<evidence type="ECO:0000256" key="2">
    <source>
        <dbReference type="SAM" id="MobiDB-lite"/>
    </source>
</evidence>
<feature type="compositionally biased region" description="Basic and acidic residues" evidence="2">
    <location>
        <begin position="2199"/>
        <end position="2212"/>
    </location>
</feature>
<feature type="compositionally biased region" description="Basic residues" evidence="2">
    <location>
        <begin position="1909"/>
        <end position="1920"/>
    </location>
</feature>
<keyword evidence="1" id="KW-0863">Zinc-finger</keyword>
<feature type="region of interest" description="Disordered" evidence="2">
    <location>
        <begin position="2415"/>
        <end position="2476"/>
    </location>
</feature>
<keyword evidence="1" id="KW-0862">Zinc</keyword>
<name>A0A9P1G4T9_9DINO</name>
<feature type="zinc finger region" description="C3H1-type" evidence="1">
    <location>
        <begin position="698"/>
        <end position="726"/>
    </location>
</feature>
<feature type="region of interest" description="Disordered" evidence="2">
    <location>
        <begin position="355"/>
        <end position="375"/>
    </location>
</feature>
<feature type="region of interest" description="Disordered" evidence="2">
    <location>
        <begin position="1875"/>
        <end position="2026"/>
    </location>
</feature>
<evidence type="ECO:0000259" key="4">
    <source>
        <dbReference type="PROSITE" id="PS50158"/>
    </source>
</evidence>
<dbReference type="InterPro" id="IPR012337">
    <property type="entry name" value="RNaseH-like_sf"/>
</dbReference>
<dbReference type="EMBL" id="CAMXCT020002657">
    <property type="protein sequence ID" value="CAL1152981.1"/>
    <property type="molecule type" value="Genomic_DNA"/>
</dbReference>
<dbReference type="PROSITE" id="PS50103">
    <property type="entry name" value="ZF_C3H1"/>
    <property type="match status" value="1"/>
</dbReference>
<evidence type="ECO:0000313" key="6">
    <source>
        <dbReference type="EMBL" id="CAL4786918.1"/>
    </source>
</evidence>
<feature type="compositionally biased region" description="Gly residues" evidence="2">
    <location>
        <begin position="1878"/>
        <end position="1887"/>
    </location>
</feature>
<evidence type="ECO:0000256" key="1">
    <source>
        <dbReference type="PROSITE-ProRule" id="PRU00723"/>
    </source>
</evidence>
<organism evidence="5">
    <name type="scientific">Cladocopium goreaui</name>
    <dbReference type="NCBI Taxonomy" id="2562237"/>
    <lineage>
        <taxon>Eukaryota</taxon>
        <taxon>Sar</taxon>
        <taxon>Alveolata</taxon>
        <taxon>Dinophyceae</taxon>
        <taxon>Suessiales</taxon>
        <taxon>Symbiodiniaceae</taxon>
        <taxon>Cladocopium</taxon>
    </lineage>
</organism>
<feature type="region of interest" description="Disordered" evidence="2">
    <location>
        <begin position="740"/>
        <end position="812"/>
    </location>
</feature>
<dbReference type="OrthoDB" id="427634at2759"/>
<feature type="domain" description="CCHC-type" evidence="4">
    <location>
        <begin position="733"/>
        <end position="748"/>
    </location>
</feature>
<evidence type="ECO:0000313" key="7">
    <source>
        <dbReference type="Proteomes" id="UP001152797"/>
    </source>
</evidence>